<dbReference type="Proteomes" id="UP000232145">
    <property type="component" value="Unassembled WGS sequence"/>
</dbReference>
<dbReference type="InterPro" id="IPR036163">
    <property type="entry name" value="HMA_dom_sf"/>
</dbReference>
<dbReference type="CDD" id="cd00371">
    <property type="entry name" value="HMA"/>
    <property type="match status" value="1"/>
</dbReference>
<dbReference type="Gene3D" id="3.30.70.100">
    <property type="match status" value="1"/>
</dbReference>
<sequence length="67" mass="7391">MVNYEIEGMTCGHCKKTVEKVFAENGKEATANLDLKTVSVKESLTDAELNLLRERLGEDGYSLGNVK</sequence>
<keyword evidence="3" id="KW-1185">Reference proteome</keyword>
<accession>A0A2N0AI56</accession>
<dbReference type="OrthoDB" id="9813965at2"/>
<name>A0A2N0AI56_9LEPT</name>
<organism evidence="2 3">
    <name type="scientific">Leptospira harrisiae</name>
    <dbReference type="NCBI Taxonomy" id="2023189"/>
    <lineage>
        <taxon>Bacteria</taxon>
        <taxon>Pseudomonadati</taxon>
        <taxon>Spirochaetota</taxon>
        <taxon>Spirochaetia</taxon>
        <taxon>Leptospirales</taxon>
        <taxon>Leptospiraceae</taxon>
        <taxon>Leptospira</taxon>
    </lineage>
</organism>
<dbReference type="RefSeq" id="WP_100744267.1">
    <property type="nucleotide sequence ID" value="NZ_NPDW01000002.1"/>
</dbReference>
<dbReference type="Pfam" id="PF00403">
    <property type="entry name" value="HMA"/>
    <property type="match status" value="1"/>
</dbReference>
<dbReference type="SUPFAM" id="SSF55008">
    <property type="entry name" value="HMA, heavy metal-associated domain"/>
    <property type="match status" value="1"/>
</dbReference>
<evidence type="ECO:0000259" key="1">
    <source>
        <dbReference type="Pfam" id="PF00403"/>
    </source>
</evidence>
<dbReference type="InterPro" id="IPR006121">
    <property type="entry name" value="HMA_dom"/>
</dbReference>
<gene>
    <name evidence="2" type="ORF">CH364_14320</name>
</gene>
<proteinExistence type="predicted"/>
<dbReference type="GO" id="GO:0046872">
    <property type="term" value="F:metal ion binding"/>
    <property type="evidence" value="ECO:0007669"/>
    <property type="project" value="InterPro"/>
</dbReference>
<protein>
    <submittedName>
        <fullName evidence="2">Copper-binding protein</fullName>
    </submittedName>
</protein>
<evidence type="ECO:0000313" key="2">
    <source>
        <dbReference type="EMBL" id="PJZ83931.1"/>
    </source>
</evidence>
<dbReference type="AlphaFoldDB" id="A0A2N0AI56"/>
<reference evidence="2 3" key="1">
    <citation type="submission" date="2017-07" db="EMBL/GenBank/DDBJ databases">
        <title>Leptospira spp. isolated from tropical soils.</title>
        <authorList>
            <person name="Thibeaux R."/>
            <person name="Iraola G."/>
            <person name="Ferres I."/>
            <person name="Bierque E."/>
            <person name="Girault D."/>
            <person name="Soupe-Gilbert M.-E."/>
            <person name="Picardeau M."/>
            <person name="Goarant C."/>
        </authorList>
    </citation>
    <scope>NUCLEOTIDE SEQUENCE [LARGE SCALE GENOMIC DNA]</scope>
    <source>
        <strain evidence="2 3">FH2-B-A1</strain>
    </source>
</reference>
<dbReference type="EMBL" id="NPDX01000004">
    <property type="protein sequence ID" value="PJZ83931.1"/>
    <property type="molecule type" value="Genomic_DNA"/>
</dbReference>
<comment type="caution">
    <text evidence="2">The sequence shown here is derived from an EMBL/GenBank/DDBJ whole genome shotgun (WGS) entry which is preliminary data.</text>
</comment>
<feature type="domain" description="HMA" evidence="1">
    <location>
        <begin position="5"/>
        <end position="61"/>
    </location>
</feature>
<evidence type="ECO:0000313" key="3">
    <source>
        <dbReference type="Proteomes" id="UP000232145"/>
    </source>
</evidence>